<gene>
    <name evidence="5" type="ORF">OXX778_LOCUS747</name>
</gene>
<dbReference type="InterPro" id="IPR053207">
    <property type="entry name" value="Non-NMDA_GluR_Accessory"/>
</dbReference>
<feature type="domain" description="CUB" evidence="4">
    <location>
        <begin position="379"/>
        <end position="504"/>
    </location>
</feature>
<dbReference type="Gene3D" id="2.60.120.290">
    <property type="entry name" value="Spermadhesin, CUB domain"/>
    <property type="match status" value="4"/>
</dbReference>
<dbReference type="Pfam" id="PF00431">
    <property type="entry name" value="CUB"/>
    <property type="match status" value="3"/>
</dbReference>
<feature type="transmembrane region" description="Helical" evidence="3">
    <location>
        <begin position="868"/>
        <end position="892"/>
    </location>
</feature>
<keyword evidence="1" id="KW-1015">Disulfide bond</keyword>
<organism evidence="5 6">
    <name type="scientific">Brachionus calyciflorus</name>
    <dbReference type="NCBI Taxonomy" id="104777"/>
    <lineage>
        <taxon>Eukaryota</taxon>
        <taxon>Metazoa</taxon>
        <taxon>Spiralia</taxon>
        <taxon>Gnathifera</taxon>
        <taxon>Rotifera</taxon>
        <taxon>Eurotatoria</taxon>
        <taxon>Monogononta</taxon>
        <taxon>Pseudotrocha</taxon>
        <taxon>Ploima</taxon>
        <taxon>Brachionidae</taxon>
        <taxon>Brachionus</taxon>
    </lineage>
</organism>
<reference evidence="5" key="1">
    <citation type="submission" date="2021-02" db="EMBL/GenBank/DDBJ databases">
        <authorList>
            <person name="Nowell W R."/>
        </authorList>
    </citation>
    <scope>NUCLEOTIDE SEQUENCE</scope>
    <source>
        <strain evidence="5">Ploen Becks lab</strain>
    </source>
</reference>
<dbReference type="Pfam" id="PF00057">
    <property type="entry name" value="Ldl_recept_a"/>
    <property type="match status" value="1"/>
</dbReference>
<accession>A0A813M2J3</accession>
<sequence>MNNLNIVLKFSYLISKICNCTPRANLFLKIYLFLIVSLTDFGYLFPGLRISKRFTSVSCIEKVCGEFYSEKSNSQKGIFEIDRALVNSLNKYNETLLCIYKFIARKNEKVLLNFSHFEINSQAPECMNEYIDTYIEVNDQTLGSYVETNFLSRWCGWKKPYLLVSYHNIIIIAFHTDGRNKDTYFKGTYEFINADIYNNGRKSTSSCTYEFKSDVSKSGMFMSPTYPGTYPNILNCSYRFIGRPDERIQIDFEEILIHFGADHCPYDVIKLYDYQKVSTFSSKLSPTKFGLESQYDPNIKYEKVLFESYCGRKLNFTVFSTNNIFEIEFEMFDSLGNEEYSEDENKIMLRKGFKAFYKFSNQFADLSFITGTHITGTNCDQKIKSSQPNGIIYSPNFYRIHPINASCKYIFEGLDDSHNLESVKLNFYLIDVKQSTAKNICNENNVSHFVVYGSDRSKSKYCFNRLSKEPRELKSLGAHMTLIFNSINVDHYTPSNFKASYNFYTEFGIEGTRVYQNRTCLFVYNSESVMYGTINSPRYPQNYPLNIRCTYIFELSSNNERILFTFKDFKLDNTNHHANCSKYIDNLSIYQTKDYSTDLAEGKYDKTNSKQSWTLLNRFCGNTIPTPIISDENAKTVVVTFYSDSFNYAQGFLASYDFLVIRECKYHYFTNDNLSDGKIIIKNEFESTYNCDWYIKSEPGKSFLLAFKNENLVDTKSNQFVIRIYDMNENLLNSNQLTSYQNSDSDLLENSDEKRKEVLREKNHFFPKYEYTLDNSIKHYQIDSTYIRIQLVIGKDMSFNNGRLILSWLAAKKSSGAHCKSNEFMCNQTKFCIKSTLFCDGIEHCPNDFSDEPEKCFVEHAKQTIFPAYIQLTSFVSSIVVLVFFLFVCLMCRVKSVKKSKKKPDLKVNTNPNPLIYYKYSPANSSSSNSIDFLEAAITSV</sequence>
<dbReference type="PANTHER" id="PTHR47537">
    <property type="entry name" value="CUBILIN"/>
    <property type="match status" value="1"/>
</dbReference>
<dbReference type="OrthoDB" id="6022136at2759"/>
<dbReference type="PROSITE" id="PS01180">
    <property type="entry name" value="CUB"/>
    <property type="match status" value="4"/>
</dbReference>
<dbReference type="SUPFAM" id="SSF57424">
    <property type="entry name" value="LDL receptor-like module"/>
    <property type="match status" value="1"/>
</dbReference>
<dbReference type="PROSITE" id="PS01209">
    <property type="entry name" value="LDLRA_1"/>
    <property type="match status" value="1"/>
</dbReference>
<evidence type="ECO:0000256" key="3">
    <source>
        <dbReference type="SAM" id="Phobius"/>
    </source>
</evidence>
<keyword evidence="6" id="KW-1185">Reference proteome</keyword>
<feature type="domain" description="CUB" evidence="4">
    <location>
        <begin position="520"/>
        <end position="659"/>
    </location>
</feature>
<dbReference type="AlphaFoldDB" id="A0A813M2J3"/>
<dbReference type="SUPFAM" id="SSF49854">
    <property type="entry name" value="Spermadhesin, CUB domain"/>
    <property type="match status" value="4"/>
</dbReference>
<feature type="domain" description="CUB" evidence="4">
    <location>
        <begin position="207"/>
        <end position="360"/>
    </location>
</feature>
<keyword evidence="3" id="KW-0472">Membrane</keyword>
<evidence type="ECO:0000256" key="2">
    <source>
        <dbReference type="PROSITE-ProRule" id="PRU00124"/>
    </source>
</evidence>
<protein>
    <recommendedName>
        <fullName evidence="4">CUB domain-containing protein</fullName>
    </recommendedName>
</protein>
<dbReference type="InterPro" id="IPR002172">
    <property type="entry name" value="LDrepeatLR_classA_rpt"/>
</dbReference>
<dbReference type="InterPro" id="IPR000859">
    <property type="entry name" value="CUB_dom"/>
</dbReference>
<dbReference type="InterPro" id="IPR036055">
    <property type="entry name" value="LDL_receptor-like_sf"/>
</dbReference>
<dbReference type="Gene3D" id="4.10.400.10">
    <property type="entry name" value="Low-density Lipoprotein Receptor"/>
    <property type="match status" value="1"/>
</dbReference>
<name>A0A813M2J3_9BILA</name>
<dbReference type="CDD" id="cd00041">
    <property type="entry name" value="CUB"/>
    <property type="match status" value="3"/>
</dbReference>
<dbReference type="SMART" id="SM00042">
    <property type="entry name" value="CUB"/>
    <property type="match status" value="4"/>
</dbReference>
<dbReference type="InterPro" id="IPR035914">
    <property type="entry name" value="Sperma_CUB_dom_sf"/>
</dbReference>
<dbReference type="SMART" id="SM00192">
    <property type="entry name" value="LDLa"/>
    <property type="match status" value="1"/>
</dbReference>
<dbReference type="InterPro" id="IPR023415">
    <property type="entry name" value="LDLR_class-A_CS"/>
</dbReference>
<proteinExistence type="predicted"/>
<dbReference type="GO" id="GO:0005886">
    <property type="term" value="C:plasma membrane"/>
    <property type="evidence" value="ECO:0007669"/>
    <property type="project" value="TreeGrafter"/>
</dbReference>
<evidence type="ECO:0000313" key="6">
    <source>
        <dbReference type="Proteomes" id="UP000663879"/>
    </source>
</evidence>
<dbReference type="EMBL" id="CAJNOC010000040">
    <property type="protein sequence ID" value="CAF0709121.1"/>
    <property type="molecule type" value="Genomic_DNA"/>
</dbReference>
<dbReference type="PROSITE" id="PS50068">
    <property type="entry name" value="LDLRA_2"/>
    <property type="match status" value="1"/>
</dbReference>
<comment type="caution">
    <text evidence="5">The sequence shown here is derived from an EMBL/GenBank/DDBJ whole genome shotgun (WGS) entry which is preliminary data.</text>
</comment>
<dbReference type="PANTHER" id="PTHR47537:SF6">
    <property type="entry name" value="CUB DOMAIN-CONTAINING PROTEIN"/>
    <property type="match status" value="1"/>
</dbReference>
<evidence type="ECO:0000256" key="1">
    <source>
        <dbReference type="ARBA" id="ARBA00023157"/>
    </source>
</evidence>
<comment type="caution">
    <text evidence="2">Lacks conserved residue(s) required for the propagation of feature annotation.</text>
</comment>
<feature type="domain" description="CUB" evidence="4">
    <location>
        <begin position="64"/>
        <end position="192"/>
    </location>
</feature>
<keyword evidence="3" id="KW-0812">Transmembrane</keyword>
<evidence type="ECO:0000313" key="5">
    <source>
        <dbReference type="EMBL" id="CAF0709121.1"/>
    </source>
</evidence>
<keyword evidence="3" id="KW-1133">Transmembrane helix</keyword>
<dbReference type="Proteomes" id="UP000663879">
    <property type="component" value="Unassembled WGS sequence"/>
</dbReference>
<feature type="transmembrane region" description="Helical" evidence="3">
    <location>
        <begin position="26"/>
        <end position="45"/>
    </location>
</feature>
<evidence type="ECO:0000259" key="4">
    <source>
        <dbReference type="PROSITE" id="PS01180"/>
    </source>
</evidence>